<protein>
    <submittedName>
        <fullName evidence="2">Uncharacterized protein</fullName>
    </submittedName>
</protein>
<organism evidence="2 3">
    <name type="scientific">Dunaliella salina</name>
    <name type="common">Green alga</name>
    <name type="synonym">Protococcus salinus</name>
    <dbReference type="NCBI Taxonomy" id="3046"/>
    <lineage>
        <taxon>Eukaryota</taxon>
        <taxon>Viridiplantae</taxon>
        <taxon>Chlorophyta</taxon>
        <taxon>core chlorophytes</taxon>
        <taxon>Chlorophyceae</taxon>
        <taxon>CS clade</taxon>
        <taxon>Chlamydomonadales</taxon>
        <taxon>Dunaliellaceae</taxon>
        <taxon>Dunaliella</taxon>
    </lineage>
</organism>
<reference evidence="2" key="1">
    <citation type="submission" date="2017-08" db="EMBL/GenBank/DDBJ databases">
        <authorList>
            <person name="Polle J.E."/>
            <person name="Barry K."/>
            <person name="Cushman J."/>
            <person name="Schmutz J."/>
            <person name="Tran D."/>
            <person name="Hathwaick L.T."/>
            <person name="Yim W.C."/>
            <person name="Jenkins J."/>
            <person name="Mckie-Krisberg Z.M."/>
            <person name="Prochnik S."/>
            <person name="Lindquist E."/>
            <person name="Dockter R.B."/>
            <person name="Adam C."/>
            <person name="Molina H."/>
            <person name="Bunkerborg J."/>
            <person name="Jin E."/>
            <person name="Buchheim M."/>
            <person name="Magnuson J."/>
        </authorList>
    </citation>
    <scope>NUCLEOTIDE SEQUENCE</scope>
    <source>
        <strain evidence="2">CCAP 19/18</strain>
    </source>
</reference>
<comment type="caution">
    <text evidence="2">The sequence shown here is derived from an EMBL/GenBank/DDBJ whole genome shotgun (WGS) entry which is preliminary data.</text>
</comment>
<dbReference type="EMBL" id="MU070338">
    <property type="protein sequence ID" value="KAF5828231.1"/>
    <property type="molecule type" value="Genomic_DNA"/>
</dbReference>
<gene>
    <name evidence="2" type="ORF">DUNSADRAFT_17999</name>
</gene>
<evidence type="ECO:0000256" key="1">
    <source>
        <dbReference type="SAM" id="MobiDB-lite"/>
    </source>
</evidence>
<evidence type="ECO:0000313" key="2">
    <source>
        <dbReference type="EMBL" id="KAF5828231.1"/>
    </source>
</evidence>
<accession>A0ABQ7G0W0</accession>
<sequence length="313" mass="33204">MACLVPTADLDGIHLLPSQAWMIFTCSPPCRLGWHTLAPHCRLGWHAYLDGTKFAPRCRLEWHACSPLQTWMSRFFQTSLPHLRTFSASDLSWLLMSCASLSAHPPRPWMEGLLQASQAHMEEASPSVLCIMARALVRLKYSPSPAWRQAFQLRVLAVLAAATCDDTPAQPARASSALCAGSYGGQGWAVVAADAYDNSSSKGNVEVHVAGEAAACETGAAPSQGRHRHDHSAPTMRTTGPAAPGEAGPGTGAEAVLTPARVGAAPAAAAKHVSLGSTATPRGTAYDSRVRHETEVLLRALRTFGMQSSSAMS</sequence>
<name>A0ABQ7G0W0_DUNSA</name>
<dbReference type="Proteomes" id="UP000815325">
    <property type="component" value="Unassembled WGS sequence"/>
</dbReference>
<proteinExistence type="predicted"/>
<keyword evidence="3" id="KW-1185">Reference proteome</keyword>
<evidence type="ECO:0000313" key="3">
    <source>
        <dbReference type="Proteomes" id="UP000815325"/>
    </source>
</evidence>
<feature type="region of interest" description="Disordered" evidence="1">
    <location>
        <begin position="218"/>
        <end position="249"/>
    </location>
</feature>